<sequence>MERAARAASEAGSVVKDAGAIDHASGNGAVGLSCGPSACGCLGMELPLVGGEAGRTLDHGLHIGVVDEVGPKAAASLL</sequence>
<dbReference type="EMBL" id="CAEZXM010000243">
    <property type="protein sequence ID" value="CAB4701204.1"/>
    <property type="molecule type" value="Genomic_DNA"/>
</dbReference>
<dbReference type="PROSITE" id="PS51257">
    <property type="entry name" value="PROKAR_LIPOPROTEIN"/>
    <property type="match status" value="1"/>
</dbReference>
<dbReference type="AlphaFoldDB" id="A0A6J6PZ88"/>
<organism evidence="1">
    <name type="scientific">freshwater metagenome</name>
    <dbReference type="NCBI Taxonomy" id="449393"/>
    <lineage>
        <taxon>unclassified sequences</taxon>
        <taxon>metagenomes</taxon>
        <taxon>ecological metagenomes</taxon>
    </lineage>
</organism>
<proteinExistence type="predicted"/>
<gene>
    <name evidence="1" type="ORF">UFOPK2366_01270</name>
</gene>
<protein>
    <submittedName>
        <fullName evidence="1">Unannotated protein</fullName>
    </submittedName>
</protein>
<reference evidence="1" key="1">
    <citation type="submission" date="2020-05" db="EMBL/GenBank/DDBJ databases">
        <authorList>
            <person name="Chiriac C."/>
            <person name="Salcher M."/>
            <person name="Ghai R."/>
            <person name="Kavagutti S V."/>
        </authorList>
    </citation>
    <scope>NUCLEOTIDE SEQUENCE</scope>
</reference>
<name>A0A6J6PZ88_9ZZZZ</name>
<accession>A0A6J6PZ88</accession>
<evidence type="ECO:0000313" key="1">
    <source>
        <dbReference type="EMBL" id="CAB4701204.1"/>
    </source>
</evidence>